<evidence type="ECO:0000256" key="1">
    <source>
        <dbReference type="ARBA" id="ARBA00022553"/>
    </source>
</evidence>
<dbReference type="SMART" id="SM00448">
    <property type="entry name" value="REC"/>
    <property type="match status" value="1"/>
</dbReference>
<keyword evidence="11" id="KW-1185">Reference proteome</keyword>
<accession>A0ABQ3UK44</accession>
<dbReference type="PANTHER" id="PTHR48111">
    <property type="entry name" value="REGULATOR OF RPOS"/>
    <property type="match status" value="1"/>
</dbReference>
<feature type="modified residue" description="4-aspartylphosphate" evidence="6">
    <location>
        <position position="62"/>
    </location>
</feature>
<reference evidence="10 11" key="1">
    <citation type="journal article" date="2021" name="Int. J. Syst. Evol. Microbiol.">
        <title>Reticulibacter mediterranei gen. nov., sp. nov., within the new family Reticulibacteraceae fam. nov., and Ktedonospora formicarum gen. nov., sp. nov., Ktedonobacter robiniae sp. nov., Dictyobacter formicarum sp. nov. and Dictyobacter arantiisoli sp. nov., belonging to the class Ktedonobacteria.</title>
        <authorList>
            <person name="Yabe S."/>
            <person name="Zheng Y."/>
            <person name="Wang C.M."/>
            <person name="Sakai Y."/>
            <person name="Abe K."/>
            <person name="Yokota A."/>
            <person name="Donadio S."/>
            <person name="Cavaletti L."/>
            <person name="Monciardini P."/>
        </authorList>
    </citation>
    <scope>NUCLEOTIDE SEQUENCE [LARGE SCALE GENOMIC DNA]</scope>
    <source>
        <strain evidence="10 11">SOSP1-30</strain>
    </source>
</reference>
<dbReference type="Gene3D" id="6.10.250.690">
    <property type="match status" value="1"/>
</dbReference>
<keyword evidence="2" id="KW-0902">Two-component regulatory system</keyword>
<keyword evidence="4 7" id="KW-0238">DNA-binding</keyword>
<sequence>MVSSPEAQEHMPTILLVDDERQIIEFLRMGFEYEGFTVHVAMTGHGALQAVEKHKPDIVILDLMLPGLDGMAVAQQLHGIYDTAIIMLTAREEVEDRVAGLELGADDYVTKPFAFKELLARVRAVLRRRGLQLGNVLVFQDITLNRTTRVVRRGTREIELTPREFELLELFLSHPRQVLTRNAILARIWGYNYVGDDNVIEVYVKHLREKLQDLPPQLLQTVRGVGYVLREVKS</sequence>
<dbReference type="SUPFAM" id="SSF52172">
    <property type="entry name" value="CheY-like"/>
    <property type="match status" value="1"/>
</dbReference>
<evidence type="ECO:0000259" key="9">
    <source>
        <dbReference type="PROSITE" id="PS51755"/>
    </source>
</evidence>
<dbReference type="InterPro" id="IPR001789">
    <property type="entry name" value="Sig_transdc_resp-reg_receiver"/>
</dbReference>
<evidence type="ECO:0000256" key="4">
    <source>
        <dbReference type="ARBA" id="ARBA00023125"/>
    </source>
</evidence>
<dbReference type="CDD" id="cd00383">
    <property type="entry name" value="trans_reg_C"/>
    <property type="match status" value="1"/>
</dbReference>
<dbReference type="PROSITE" id="PS50110">
    <property type="entry name" value="RESPONSE_REGULATORY"/>
    <property type="match status" value="1"/>
</dbReference>
<feature type="DNA-binding region" description="OmpR/PhoB-type" evidence="7">
    <location>
        <begin position="134"/>
        <end position="231"/>
    </location>
</feature>
<dbReference type="SMART" id="SM00862">
    <property type="entry name" value="Trans_reg_C"/>
    <property type="match status" value="1"/>
</dbReference>
<dbReference type="InterPro" id="IPR036388">
    <property type="entry name" value="WH-like_DNA-bd_sf"/>
</dbReference>
<evidence type="ECO:0000256" key="5">
    <source>
        <dbReference type="ARBA" id="ARBA00023163"/>
    </source>
</evidence>
<dbReference type="Gene3D" id="3.40.50.2300">
    <property type="match status" value="1"/>
</dbReference>
<keyword evidence="5" id="KW-0804">Transcription</keyword>
<comment type="caution">
    <text evidence="10">The sequence shown here is derived from an EMBL/GenBank/DDBJ whole genome shotgun (WGS) entry which is preliminary data.</text>
</comment>
<dbReference type="Pfam" id="PF00486">
    <property type="entry name" value="Trans_reg_C"/>
    <property type="match status" value="1"/>
</dbReference>
<keyword evidence="3" id="KW-0805">Transcription regulation</keyword>
<name>A0ABQ3UK44_9CHLR</name>
<dbReference type="GO" id="GO:0003677">
    <property type="term" value="F:DNA binding"/>
    <property type="evidence" value="ECO:0007669"/>
    <property type="project" value="UniProtKB-KW"/>
</dbReference>
<feature type="domain" description="Response regulatory" evidence="8">
    <location>
        <begin position="13"/>
        <end position="126"/>
    </location>
</feature>
<dbReference type="Pfam" id="PF00072">
    <property type="entry name" value="Response_reg"/>
    <property type="match status" value="1"/>
</dbReference>
<dbReference type="Gene3D" id="1.10.10.10">
    <property type="entry name" value="Winged helix-like DNA-binding domain superfamily/Winged helix DNA-binding domain"/>
    <property type="match status" value="1"/>
</dbReference>
<dbReference type="EMBL" id="BNJG01000001">
    <property type="protein sequence ID" value="GHO53106.1"/>
    <property type="molecule type" value="Genomic_DNA"/>
</dbReference>
<evidence type="ECO:0000256" key="3">
    <source>
        <dbReference type="ARBA" id="ARBA00023015"/>
    </source>
</evidence>
<dbReference type="PROSITE" id="PS51755">
    <property type="entry name" value="OMPR_PHOB"/>
    <property type="match status" value="1"/>
</dbReference>
<protein>
    <submittedName>
        <fullName evidence="10">DNA-binding response regulator</fullName>
    </submittedName>
</protein>
<evidence type="ECO:0000313" key="11">
    <source>
        <dbReference type="Proteomes" id="UP000654345"/>
    </source>
</evidence>
<evidence type="ECO:0000256" key="7">
    <source>
        <dbReference type="PROSITE-ProRule" id="PRU01091"/>
    </source>
</evidence>
<proteinExistence type="predicted"/>
<dbReference type="InterPro" id="IPR011006">
    <property type="entry name" value="CheY-like_superfamily"/>
</dbReference>
<evidence type="ECO:0000259" key="8">
    <source>
        <dbReference type="PROSITE" id="PS50110"/>
    </source>
</evidence>
<dbReference type="InterPro" id="IPR039420">
    <property type="entry name" value="WalR-like"/>
</dbReference>
<evidence type="ECO:0000256" key="6">
    <source>
        <dbReference type="PROSITE-ProRule" id="PRU00169"/>
    </source>
</evidence>
<dbReference type="InterPro" id="IPR001867">
    <property type="entry name" value="OmpR/PhoB-type_DNA-bd"/>
</dbReference>
<dbReference type="RefSeq" id="WP_201369951.1">
    <property type="nucleotide sequence ID" value="NZ_BNJG01000001.1"/>
</dbReference>
<evidence type="ECO:0000256" key="2">
    <source>
        <dbReference type="ARBA" id="ARBA00023012"/>
    </source>
</evidence>
<evidence type="ECO:0000313" key="10">
    <source>
        <dbReference type="EMBL" id="GHO53106.1"/>
    </source>
</evidence>
<keyword evidence="1 6" id="KW-0597">Phosphoprotein</keyword>
<dbReference type="CDD" id="cd17574">
    <property type="entry name" value="REC_OmpR"/>
    <property type="match status" value="1"/>
</dbReference>
<gene>
    <name evidence="10" type="ORF">KSB_15810</name>
</gene>
<organism evidence="10 11">
    <name type="scientific">Ktedonobacter robiniae</name>
    <dbReference type="NCBI Taxonomy" id="2778365"/>
    <lineage>
        <taxon>Bacteria</taxon>
        <taxon>Bacillati</taxon>
        <taxon>Chloroflexota</taxon>
        <taxon>Ktedonobacteria</taxon>
        <taxon>Ktedonobacterales</taxon>
        <taxon>Ktedonobacteraceae</taxon>
        <taxon>Ktedonobacter</taxon>
    </lineage>
</organism>
<dbReference type="Proteomes" id="UP000654345">
    <property type="component" value="Unassembled WGS sequence"/>
</dbReference>
<feature type="domain" description="OmpR/PhoB-type" evidence="9">
    <location>
        <begin position="134"/>
        <end position="231"/>
    </location>
</feature>
<dbReference type="PANTHER" id="PTHR48111:SF22">
    <property type="entry name" value="REGULATOR OF RPOS"/>
    <property type="match status" value="1"/>
</dbReference>